<protein>
    <submittedName>
        <fullName evidence="2">Uncharacterized protein</fullName>
    </submittedName>
</protein>
<dbReference type="Proteomes" id="UP001236239">
    <property type="component" value="Unassembled WGS sequence"/>
</dbReference>
<evidence type="ECO:0000313" key="3">
    <source>
        <dbReference type="Proteomes" id="UP001236239"/>
    </source>
</evidence>
<comment type="caution">
    <text evidence="2">The sequence shown here is derived from an EMBL/GenBank/DDBJ whole genome shotgun (WGS) entry which is preliminary data.</text>
</comment>
<feature type="coiled-coil region" evidence="1">
    <location>
        <begin position="162"/>
        <end position="198"/>
    </location>
</feature>
<dbReference type="AlphaFoldDB" id="A0AAJ6N9D3"/>
<keyword evidence="1" id="KW-0175">Coiled coil</keyword>
<name>A0AAJ6N9D3_9PAST</name>
<gene>
    <name evidence="2" type="ORF">QJU93_04540</name>
</gene>
<reference evidence="2" key="1">
    <citation type="journal article" date="2023" name="Front. Microbiol.">
        <title>Phylogeography and host specificity of Pasteurellaceae pathogenic to sea-farmed fish in the north-east Atlantic.</title>
        <authorList>
            <person name="Gulla S."/>
            <person name="Colquhoun D.J."/>
            <person name="Olsen A.B."/>
            <person name="Spilsberg B."/>
            <person name="Lagesen K."/>
            <person name="Aakesson C.P."/>
            <person name="Strom S."/>
            <person name="Manji F."/>
            <person name="Birkbeck T.H."/>
            <person name="Nilsen H.K."/>
        </authorList>
    </citation>
    <scope>NUCLEOTIDE SEQUENCE</scope>
    <source>
        <strain evidence="2">TW16_20</strain>
    </source>
</reference>
<sequence>MFYIFDKKGKNIGSCSEEPNNEDLATREEVAVEFNEEFQGDLVLVNNKIVVIDKRPSEYHELVNNEWVISDEKAQQQFKEAQRLLILKLRNKADELNDNILYEYPQVEIRTFKEQLAEALAYKKNKNADTERLSKIASDRGLPLDEIVDRVIRKSTAYKKIVDSIIAKRQVLMDKLEKATEQAKLDEIKQEIEQWQLSI</sequence>
<evidence type="ECO:0000256" key="1">
    <source>
        <dbReference type="SAM" id="Coils"/>
    </source>
</evidence>
<dbReference type="RefSeq" id="WP_306375155.1">
    <property type="nucleotide sequence ID" value="NZ_JASAYL010000008.1"/>
</dbReference>
<accession>A0AAJ6N9D3</accession>
<organism evidence="2 3">
    <name type="scientific">Phocoenobacter skyensis</name>
    <dbReference type="NCBI Taxonomy" id="97481"/>
    <lineage>
        <taxon>Bacteria</taxon>
        <taxon>Pseudomonadati</taxon>
        <taxon>Pseudomonadota</taxon>
        <taxon>Gammaproteobacteria</taxon>
        <taxon>Pasteurellales</taxon>
        <taxon>Pasteurellaceae</taxon>
        <taxon>Phocoenobacter</taxon>
    </lineage>
</organism>
<proteinExistence type="predicted"/>
<evidence type="ECO:0000313" key="2">
    <source>
        <dbReference type="EMBL" id="MDP8172621.1"/>
    </source>
</evidence>
<dbReference type="EMBL" id="JASAYQ010000005">
    <property type="protein sequence ID" value="MDP8172621.1"/>
    <property type="molecule type" value="Genomic_DNA"/>
</dbReference>